<name>A0A2D4HBG7_MICLE</name>
<proteinExistence type="predicted"/>
<dbReference type="EMBL" id="IACK01015584">
    <property type="protein sequence ID" value="LAA69300.1"/>
    <property type="molecule type" value="Transcribed_RNA"/>
</dbReference>
<keyword evidence="1" id="KW-0175">Coiled coil</keyword>
<evidence type="ECO:0000256" key="1">
    <source>
        <dbReference type="SAM" id="Coils"/>
    </source>
</evidence>
<evidence type="ECO:0000313" key="2">
    <source>
        <dbReference type="EMBL" id="LAA69300.1"/>
    </source>
</evidence>
<reference evidence="2" key="1">
    <citation type="submission" date="2017-07" db="EMBL/GenBank/DDBJ databases">
        <authorList>
            <person name="Mikheyev A."/>
            <person name="Grau M."/>
        </authorList>
    </citation>
    <scope>NUCLEOTIDE SEQUENCE</scope>
    <source>
        <tissue evidence="2">Venom_gland</tissue>
    </source>
</reference>
<evidence type="ECO:0008006" key="3">
    <source>
        <dbReference type="Google" id="ProtNLM"/>
    </source>
</evidence>
<dbReference type="AlphaFoldDB" id="A0A2D4HBG7"/>
<feature type="coiled-coil region" evidence="1">
    <location>
        <begin position="25"/>
        <end position="52"/>
    </location>
</feature>
<dbReference type="PANTHER" id="PTHR31635:SF196">
    <property type="entry name" value="REVERSE TRANSCRIPTASE DOMAIN-CONTAINING PROTEIN-RELATED"/>
    <property type="match status" value="1"/>
</dbReference>
<organism evidence="2">
    <name type="scientific">Micrurus lemniscatus lemniscatus</name>
    <dbReference type="NCBI Taxonomy" id="129467"/>
    <lineage>
        <taxon>Eukaryota</taxon>
        <taxon>Metazoa</taxon>
        <taxon>Chordata</taxon>
        <taxon>Craniata</taxon>
        <taxon>Vertebrata</taxon>
        <taxon>Euteleostomi</taxon>
        <taxon>Lepidosauria</taxon>
        <taxon>Squamata</taxon>
        <taxon>Bifurcata</taxon>
        <taxon>Unidentata</taxon>
        <taxon>Episquamata</taxon>
        <taxon>Toxicofera</taxon>
        <taxon>Serpentes</taxon>
        <taxon>Colubroidea</taxon>
        <taxon>Elapidae</taxon>
        <taxon>Elapinae</taxon>
        <taxon>Micrurus</taxon>
    </lineage>
</organism>
<protein>
    <recommendedName>
        <fullName evidence="3">Reverse transcriptase domain-containing protein</fullName>
    </recommendedName>
</protein>
<dbReference type="PANTHER" id="PTHR31635">
    <property type="entry name" value="REVERSE TRANSCRIPTASE DOMAIN-CONTAINING PROTEIN-RELATED"/>
    <property type="match status" value="1"/>
</dbReference>
<sequence length="125" mass="14675">MVFIIEDPIDSGPILLREIDKFGKLAGLKINKEKTKMLVKNLTENRQKELEEIMGLQIINKIKYLGIWLRSKTLTLKEDNYTKLLQQIGRDLKNWNKMQISLLGRFATIKMNVLPKLYLFQMIPI</sequence>
<accession>A0A2D4HBG7</accession>
<reference evidence="2" key="2">
    <citation type="submission" date="2017-11" db="EMBL/GenBank/DDBJ databases">
        <title>Coralsnake Venomics: Analyses of Venom Gland Transcriptomes and Proteomes of Six Brazilian Taxa.</title>
        <authorList>
            <person name="Aird S.D."/>
            <person name="Jorge da Silva N."/>
            <person name="Qiu L."/>
            <person name="Villar-Briones A."/>
            <person name="Aparecida-Saddi V."/>
            <person name="Campos-Telles M.P."/>
            <person name="Grau M."/>
            <person name="Mikheyev A.S."/>
        </authorList>
    </citation>
    <scope>NUCLEOTIDE SEQUENCE</scope>
    <source>
        <tissue evidence="2">Venom_gland</tissue>
    </source>
</reference>